<accession>A0ACB6QQN1</accession>
<organism evidence="1 2">
    <name type="scientific">Lindgomyces ingoldianus</name>
    <dbReference type="NCBI Taxonomy" id="673940"/>
    <lineage>
        <taxon>Eukaryota</taxon>
        <taxon>Fungi</taxon>
        <taxon>Dikarya</taxon>
        <taxon>Ascomycota</taxon>
        <taxon>Pezizomycotina</taxon>
        <taxon>Dothideomycetes</taxon>
        <taxon>Pleosporomycetidae</taxon>
        <taxon>Pleosporales</taxon>
        <taxon>Lindgomycetaceae</taxon>
        <taxon>Lindgomyces</taxon>
    </lineage>
</organism>
<gene>
    <name evidence="1" type="ORF">BDR25DRAFT_48131</name>
</gene>
<evidence type="ECO:0000313" key="2">
    <source>
        <dbReference type="Proteomes" id="UP000799755"/>
    </source>
</evidence>
<proteinExistence type="predicted"/>
<keyword evidence="2" id="KW-1185">Reference proteome</keyword>
<dbReference type="Proteomes" id="UP000799755">
    <property type="component" value="Unassembled WGS sequence"/>
</dbReference>
<name>A0ACB6QQN1_9PLEO</name>
<sequence length="122" mass="13179">MASTSTNLSALPTPAACTADFCLIPLGTPTASVSKEVAEVQRLLKKSGLNYSMHSAGTTVEGSWDEVMKVIGQCHAMLHENGVVRIQSDIRIGTRTDKKQGFKDKVEAVEKLLKADEDEDET</sequence>
<protein>
    <submittedName>
        <fullName evidence="1">Uncharacterized protein</fullName>
    </submittedName>
</protein>
<dbReference type="EMBL" id="MU003512">
    <property type="protein sequence ID" value="KAF2469308.1"/>
    <property type="molecule type" value="Genomic_DNA"/>
</dbReference>
<evidence type="ECO:0000313" key="1">
    <source>
        <dbReference type="EMBL" id="KAF2469308.1"/>
    </source>
</evidence>
<comment type="caution">
    <text evidence="1">The sequence shown here is derived from an EMBL/GenBank/DDBJ whole genome shotgun (WGS) entry which is preliminary data.</text>
</comment>
<reference evidence="1" key="1">
    <citation type="journal article" date="2020" name="Stud. Mycol.">
        <title>101 Dothideomycetes genomes: a test case for predicting lifestyles and emergence of pathogens.</title>
        <authorList>
            <person name="Haridas S."/>
            <person name="Albert R."/>
            <person name="Binder M."/>
            <person name="Bloem J."/>
            <person name="Labutti K."/>
            <person name="Salamov A."/>
            <person name="Andreopoulos B."/>
            <person name="Baker S."/>
            <person name="Barry K."/>
            <person name="Bills G."/>
            <person name="Bluhm B."/>
            <person name="Cannon C."/>
            <person name="Castanera R."/>
            <person name="Culley D."/>
            <person name="Daum C."/>
            <person name="Ezra D."/>
            <person name="Gonzalez J."/>
            <person name="Henrissat B."/>
            <person name="Kuo A."/>
            <person name="Liang C."/>
            <person name="Lipzen A."/>
            <person name="Lutzoni F."/>
            <person name="Magnuson J."/>
            <person name="Mondo S."/>
            <person name="Nolan M."/>
            <person name="Ohm R."/>
            <person name="Pangilinan J."/>
            <person name="Park H.-J."/>
            <person name="Ramirez L."/>
            <person name="Alfaro M."/>
            <person name="Sun H."/>
            <person name="Tritt A."/>
            <person name="Yoshinaga Y."/>
            <person name="Zwiers L.-H."/>
            <person name="Turgeon B."/>
            <person name="Goodwin S."/>
            <person name="Spatafora J."/>
            <person name="Crous P."/>
            <person name="Grigoriev I."/>
        </authorList>
    </citation>
    <scope>NUCLEOTIDE SEQUENCE</scope>
    <source>
        <strain evidence="1">ATCC 200398</strain>
    </source>
</reference>